<evidence type="ECO:0000259" key="2">
    <source>
        <dbReference type="Pfam" id="PF01266"/>
    </source>
</evidence>
<dbReference type="AlphaFoldDB" id="A0A6B0Y2P9"/>
<comment type="caution">
    <text evidence="3">The sequence shown here is derived from an EMBL/GenBank/DDBJ whole genome shotgun (WGS) entry which is preliminary data.</text>
</comment>
<gene>
    <name evidence="3" type="ORF">F4Y60_09425</name>
</gene>
<dbReference type="SUPFAM" id="SSF54373">
    <property type="entry name" value="FAD-linked reductases, C-terminal domain"/>
    <property type="match status" value="1"/>
</dbReference>
<protein>
    <submittedName>
        <fullName evidence="3">FAD-binding oxidoreductase</fullName>
    </submittedName>
</protein>
<sequence>LMAERGYHVEFSEPGIEIYNSVMDVDAKVVASSMEGGVRIAGLAEFAPIDAPPDARRKARLVQVAKAAFHGLQTDRPSFWMGRRPSFPDSLPMLGDVSGHQGLFLNFGHAHYGLMMAPKSGELIAEMICGEEASHKINDFSPSRFCR</sequence>
<dbReference type="InterPro" id="IPR006076">
    <property type="entry name" value="FAD-dep_OxRdtase"/>
</dbReference>
<dbReference type="GO" id="GO:0016491">
    <property type="term" value="F:oxidoreductase activity"/>
    <property type="evidence" value="ECO:0007669"/>
    <property type="project" value="UniProtKB-KW"/>
</dbReference>
<dbReference type="InterPro" id="IPR036188">
    <property type="entry name" value="FAD/NAD-bd_sf"/>
</dbReference>
<dbReference type="EMBL" id="VXRY01000374">
    <property type="protein sequence ID" value="MXY34292.1"/>
    <property type="molecule type" value="Genomic_DNA"/>
</dbReference>
<accession>A0A6B0Y2P9</accession>
<proteinExistence type="predicted"/>
<dbReference type="GO" id="GO:0005737">
    <property type="term" value="C:cytoplasm"/>
    <property type="evidence" value="ECO:0007669"/>
    <property type="project" value="TreeGrafter"/>
</dbReference>
<dbReference type="SUPFAM" id="SSF51971">
    <property type="entry name" value="Nucleotide-binding domain"/>
    <property type="match status" value="1"/>
</dbReference>
<dbReference type="PANTHER" id="PTHR13847">
    <property type="entry name" value="SARCOSINE DEHYDROGENASE-RELATED"/>
    <property type="match status" value="1"/>
</dbReference>
<feature type="domain" description="FAD dependent oxidoreductase" evidence="2">
    <location>
        <begin position="2"/>
        <end position="127"/>
    </location>
</feature>
<name>A0A6B0Y2P9_9RHOB</name>
<dbReference type="Gene3D" id="3.50.50.60">
    <property type="entry name" value="FAD/NAD(P)-binding domain"/>
    <property type="match status" value="1"/>
</dbReference>
<evidence type="ECO:0000256" key="1">
    <source>
        <dbReference type="ARBA" id="ARBA00023002"/>
    </source>
</evidence>
<reference evidence="3" key="1">
    <citation type="submission" date="2019-09" db="EMBL/GenBank/DDBJ databases">
        <title>Characterisation of the sponge microbiome using genome-centric metagenomics.</title>
        <authorList>
            <person name="Engelberts J.P."/>
            <person name="Robbins S.J."/>
            <person name="De Goeij J.M."/>
            <person name="Aranda M."/>
            <person name="Bell S.C."/>
            <person name="Webster N.S."/>
        </authorList>
    </citation>
    <scope>NUCLEOTIDE SEQUENCE</scope>
    <source>
        <strain evidence="3">SB0664_bin_43</strain>
    </source>
</reference>
<evidence type="ECO:0000313" key="3">
    <source>
        <dbReference type="EMBL" id="MXY34292.1"/>
    </source>
</evidence>
<keyword evidence="1" id="KW-0560">Oxidoreductase</keyword>
<dbReference type="Pfam" id="PF01266">
    <property type="entry name" value="DAO"/>
    <property type="match status" value="1"/>
</dbReference>
<dbReference type="PANTHER" id="PTHR13847:SF289">
    <property type="entry name" value="GLYCINE OXIDASE"/>
    <property type="match status" value="1"/>
</dbReference>
<feature type="non-terminal residue" evidence="3">
    <location>
        <position position="1"/>
    </location>
</feature>
<organism evidence="3">
    <name type="scientific">Boseongicola sp. SB0664_bin_43</name>
    <dbReference type="NCBI Taxonomy" id="2604844"/>
    <lineage>
        <taxon>Bacteria</taxon>
        <taxon>Pseudomonadati</taxon>
        <taxon>Pseudomonadota</taxon>
        <taxon>Alphaproteobacteria</taxon>
        <taxon>Rhodobacterales</taxon>
        <taxon>Paracoccaceae</taxon>
        <taxon>Boseongicola</taxon>
    </lineage>
</organism>